<name>A0A6G1GGB1_9PEZI</name>
<dbReference type="InterPro" id="IPR020843">
    <property type="entry name" value="ER"/>
</dbReference>
<evidence type="ECO:0000259" key="1">
    <source>
        <dbReference type="SMART" id="SM00829"/>
    </source>
</evidence>
<dbReference type="Pfam" id="PF08240">
    <property type="entry name" value="ADH_N"/>
    <property type="match status" value="1"/>
</dbReference>
<dbReference type="InterPro" id="IPR013149">
    <property type="entry name" value="ADH-like_C"/>
</dbReference>
<feature type="domain" description="Enoyl reductase (ER)" evidence="1">
    <location>
        <begin position="16"/>
        <end position="346"/>
    </location>
</feature>
<dbReference type="InterPro" id="IPR052711">
    <property type="entry name" value="Zinc_ADH-like"/>
</dbReference>
<proteinExistence type="predicted"/>
<reference evidence="2 4" key="1">
    <citation type="submission" date="2020-01" db="EMBL/GenBank/DDBJ databases">
        <authorList>
            <consortium name="DOE Joint Genome Institute"/>
            <person name="Haridas S."/>
            <person name="Albert R."/>
            <person name="Binder M."/>
            <person name="Bloem J."/>
            <person name="Labutti K."/>
            <person name="Salamov A."/>
            <person name="Andreopoulos B."/>
            <person name="Baker S.E."/>
            <person name="Barry K."/>
            <person name="Bills G."/>
            <person name="Bluhm B.H."/>
            <person name="Cannon C."/>
            <person name="Castanera R."/>
            <person name="Culley D.E."/>
            <person name="Daum C."/>
            <person name="Ezra D."/>
            <person name="Gonzalez J.B."/>
            <person name="Henrissat B."/>
            <person name="Kuo A."/>
            <person name="Liang C."/>
            <person name="Lipzen A."/>
            <person name="Lutzoni F."/>
            <person name="Magnuson J."/>
            <person name="Mondo S."/>
            <person name="Nolan M."/>
            <person name="Ohm R."/>
            <person name="Pangilinan J."/>
            <person name="Park H.-J."/>
            <person name="Ramirez L."/>
            <person name="Alfaro M."/>
            <person name="Sun H."/>
            <person name="Tritt A."/>
            <person name="Yoshinaga Y."/>
            <person name="Zwiers L.-H."/>
            <person name="Turgeon B.G."/>
            <person name="Goodwin S.B."/>
            <person name="Spatafora J.W."/>
            <person name="Crous P.W."/>
            <person name="Grigoriev I.V."/>
        </authorList>
    </citation>
    <scope>NUCLEOTIDE SEQUENCE</scope>
    <source>
        <strain evidence="2 4">CBS 781.70</strain>
    </source>
</reference>
<dbReference type="GO" id="GO:0016491">
    <property type="term" value="F:oxidoreductase activity"/>
    <property type="evidence" value="ECO:0007669"/>
    <property type="project" value="InterPro"/>
</dbReference>
<gene>
    <name evidence="2 4" type="ORF">P152DRAFT_453643</name>
</gene>
<dbReference type="InterPro" id="IPR013154">
    <property type="entry name" value="ADH-like_N"/>
</dbReference>
<reference evidence="4" key="2">
    <citation type="submission" date="2020-04" db="EMBL/GenBank/DDBJ databases">
        <authorList>
            <consortium name="NCBI Genome Project"/>
        </authorList>
    </citation>
    <scope>NUCLEOTIDE SEQUENCE</scope>
    <source>
        <strain evidence="4">CBS 781.70</strain>
    </source>
</reference>
<dbReference type="Gene3D" id="3.40.50.720">
    <property type="entry name" value="NAD(P)-binding Rossmann-like Domain"/>
    <property type="match status" value="1"/>
</dbReference>
<dbReference type="CDD" id="cd08276">
    <property type="entry name" value="MDR7"/>
    <property type="match status" value="1"/>
</dbReference>
<dbReference type="InterPro" id="IPR036291">
    <property type="entry name" value="NAD(P)-bd_dom_sf"/>
</dbReference>
<dbReference type="Pfam" id="PF00107">
    <property type="entry name" value="ADH_zinc_N"/>
    <property type="match status" value="1"/>
</dbReference>
<reference evidence="4" key="3">
    <citation type="submission" date="2025-04" db="UniProtKB">
        <authorList>
            <consortium name="RefSeq"/>
        </authorList>
    </citation>
    <scope>IDENTIFICATION</scope>
    <source>
        <strain evidence="4">CBS 781.70</strain>
    </source>
</reference>
<dbReference type="SUPFAM" id="SSF50129">
    <property type="entry name" value="GroES-like"/>
    <property type="match status" value="1"/>
</dbReference>
<dbReference type="Proteomes" id="UP000504638">
    <property type="component" value="Unplaced"/>
</dbReference>
<evidence type="ECO:0000313" key="3">
    <source>
        <dbReference type="Proteomes" id="UP000504638"/>
    </source>
</evidence>
<dbReference type="PANTHER" id="PTHR45033:SF2">
    <property type="entry name" value="ZINC-TYPE ALCOHOL DEHYDROGENASE-LIKE PROTEIN C1773.06C"/>
    <property type="match status" value="1"/>
</dbReference>
<organism evidence="2">
    <name type="scientific">Eremomyces bilateralis CBS 781.70</name>
    <dbReference type="NCBI Taxonomy" id="1392243"/>
    <lineage>
        <taxon>Eukaryota</taxon>
        <taxon>Fungi</taxon>
        <taxon>Dikarya</taxon>
        <taxon>Ascomycota</taxon>
        <taxon>Pezizomycotina</taxon>
        <taxon>Dothideomycetes</taxon>
        <taxon>Dothideomycetes incertae sedis</taxon>
        <taxon>Eremomycetales</taxon>
        <taxon>Eremomycetaceae</taxon>
        <taxon>Eremomyces</taxon>
    </lineage>
</organism>
<dbReference type="AlphaFoldDB" id="A0A6G1GGB1"/>
<dbReference type="SUPFAM" id="SSF51735">
    <property type="entry name" value="NAD(P)-binding Rossmann-fold domains"/>
    <property type="match status" value="1"/>
</dbReference>
<dbReference type="SMART" id="SM00829">
    <property type="entry name" value="PKS_ER"/>
    <property type="match status" value="1"/>
</dbReference>
<protein>
    <submittedName>
        <fullName evidence="2 4">Alcohol dehydrogenase</fullName>
    </submittedName>
</protein>
<dbReference type="OrthoDB" id="9930022at2759"/>
<dbReference type="InterPro" id="IPR011032">
    <property type="entry name" value="GroES-like_sf"/>
</dbReference>
<dbReference type="GeneID" id="54418988"/>
<evidence type="ECO:0000313" key="2">
    <source>
        <dbReference type="EMBL" id="KAF1817032.1"/>
    </source>
</evidence>
<accession>A0A6G1GGB1</accession>
<dbReference type="Gene3D" id="3.90.180.10">
    <property type="entry name" value="Medium-chain alcohol dehydrogenases, catalytic domain"/>
    <property type="match status" value="1"/>
</dbReference>
<evidence type="ECO:0000313" key="4">
    <source>
        <dbReference type="RefSeq" id="XP_033538663.1"/>
    </source>
</evidence>
<sequence length="349" mass="37825">MAPKSMKQWSLPDFNGFDSLKLEEVPVPECGDDQVLVRLTAASLNYRDLIISKAKYPFPTNPGVVPGSDGAGVVEAVGKRVRLFKPGDRVVTLFNQRHLAGRLTDDMIYNGSLGGNADGTLREYGVFSEHGVLKTPSNLSDVEASTLTCAGVTAWNALFGMKDRAIKPGDTVLTQGTGGVSLFAVQFAKAAGATVIATTSSEEKAQRLRKLGADHILNYKENPNWGEAAKNLTPNKVGVDHVIEVAGPKSMEQSLAAVRIEGVITIIGFLGGVVAQNEPGFLNALTHQCTIRGLLVGSRLQFEDMNAAVESQNIKPIVDERIFKFDQLKEAYQHMWDQKHFGKVVVKFD</sequence>
<dbReference type="EMBL" id="ML975149">
    <property type="protein sequence ID" value="KAF1817032.1"/>
    <property type="molecule type" value="Genomic_DNA"/>
</dbReference>
<keyword evidence="3" id="KW-1185">Reference proteome</keyword>
<dbReference type="RefSeq" id="XP_033538663.1">
    <property type="nucleotide sequence ID" value="XM_033678418.1"/>
</dbReference>
<dbReference type="PANTHER" id="PTHR45033">
    <property type="match status" value="1"/>
</dbReference>